<proteinExistence type="predicted"/>
<evidence type="ECO:0000256" key="1">
    <source>
        <dbReference type="SAM" id="Phobius"/>
    </source>
</evidence>
<dbReference type="RefSeq" id="WP_121622063.1">
    <property type="nucleotide sequence ID" value="NZ_JACIIW010000003.1"/>
</dbReference>
<keyword evidence="1" id="KW-0812">Transmembrane</keyword>
<sequence length="170" mass="18152">MTHLPPLAPRAASSEPRARRLGGALAVIFWCACGITAVPLALMFSVIANVGVEGAASLLMDGLRGPGLSAELLRLGLLPQAVLFVWALAMVLLTVARSRHALTAVPWLMVAWVVVSAYAQFSIRSVLQQGAVDTMDFAALFPNLLLQAATAAAVFGYFAEGRRPQEYYVR</sequence>
<protein>
    <recommendedName>
        <fullName evidence="4">DUF2569 family protein</fullName>
    </recommendedName>
</protein>
<reference evidence="2 3" key="1">
    <citation type="submission" date="2018-10" db="EMBL/GenBank/DDBJ databases">
        <title>Xanthobacter tagetidis genome sequencing and assembly.</title>
        <authorList>
            <person name="Maclea K.S."/>
            <person name="Goen A.E."/>
            <person name="Fatima S.A."/>
        </authorList>
    </citation>
    <scope>NUCLEOTIDE SEQUENCE [LARGE SCALE GENOMIC DNA]</scope>
    <source>
        <strain evidence="2 3">ATCC 700314</strain>
    </source>
</reference>
<name>A0A3L7ANL4_9HYPH</name>
<keyword evidence="3" id="KW-1185">Reference proteome</keyword>
<accession>A0A3L7ANL4</accession>
<evidence type="ECO:0008006" key="4">
    <source>
        <dbReference type="Google" id="ProtNLM"/>
    </source>
</evidence>
<keyword evidence="1" id="KW-1133">Transmembrane helix</keyword>
<evidence type="ECO:0000313" key="2">
    <source>
        <dbReference type="EMBL" id="RLP81211.1"/>
    </source>
</evidence>
<dbReference type="AlphaFoldDB" id="A0A3L7ANL4"/>
<feature type="transmembrane region" description="Helical" evidence="1">
    <location>
        <begin position="139"/>
        <end position="159"/>
    </location>
</feature>
<evidence type="ECO:0000313" key="3">
    <source>
        <dbReference type="Proteomes" id="UP000269692"/>
    </source>
</evidence>
<comment type="caution">
    <text evidence="2">The sequence shown here is derived from an EMBL/GenBank/DDBJ whole genome shotgun (WGS) entry which is preliminary data.</text>
</comment>
<feature type="transmembrane region" description="Helical" evidence="1">
    <location>
        <begin position="72"/>
        <end position="93"/>
    </location>
</feature>
<organism evidence="2 3">
    <name type="scientific">Xanthobacter tagetidis</name>
    <dbReference type="NCBI Taxonomy" id="60216"/>
    <lineage>
        <taxon>Bacteria</taxon>
        <taxon>Pseudomonadati</taxon>
        <taxon>Pseudomonadota</taxon>
        <taxon>Alphaproteobacteria</taxon>
        <taxon>Hyphomicrobiales</taxon>
        <taxon>Xanthobacteraceae</taxon>
        <taxon>Xanthobacter</taxon>
    </lineage>
</organism>
<dbReference type="Proteomes" id="UP000269692">
    <property type="component" value="Unassembled WGS sequence"/>
</dbReference>
<dbReference type="EMBL" id="RCTF01000002">
    <property type="protein sequence ID" value="RLP81211.1"/>
    <property type="molecule type" value="Genomic_DNA"/>
</dbReference>
<feature type="transmembrane region" description="Helical" evidence="1">
    <location>
        <begin position="21"/>
        <end position="52"/>
    </location>
</feature>
<gene>
    <name evidence="2" type="ORF">D9R14_04285</name>
</gene>
<feature type="transmembrane region" description="Helical" evidence="1">
    <location>
        <begin position="100"/>
        <end position="119"/>
    </location>
</feature>
<dbReference type="OrthoDB" id="8445741at2"/>
<keyword evidence="1" id="KW-0472">Membrane</keyword>